<dbReference type="PROSITE" id="PS50011">
    <property type="entry name" value="PROTEIN_KINASE_DOM"/>
    <property type="match status" value="1"/>
</dbReference>
<keyword evidence="3" id="KW-1185">Reference proteome</keyword>
<dbReference type="OrthoDB" id="10252171at2759"/>
<protein>
    <recommendedName>
        <fullName evidence="1">Protein kinase domain-containing protein</fullName>
    </recommendedName>
</protein>
<proteinExistence type="predicted"/>
<dbReference type="Gene3D" id="1.10.510.10">
    <property type="entry name" value="Transferase(Phosphotransferase) domain 1"/>
    <property type="match status" value="1"/>
</dbReference>
<reference evidence="2" key="1">
    <citation type="submission" date="2020-12" db="EMBL/GenBank/DDBJ databases">
        <title>Metabolic potential, ecology and presence of endohyphal bacteria is reflected in genomic diversity of Mucoromycotina.</title>
        <authorList>
            <person name="Muszewska A."/>
            <person name="Okrasinska A."/>
            <person name="Steczkiewicz K."/>
            <person name="Drgas O."/>
            <person name="Orlowska M."/>
            <person name="Perlinska-Lenart U."/>
            <person name="Aleksandrzak-Piekarczyk T."/>
            <person name="Szatraj K."/>
            <person name="Zielenkiewicz U."/>
            <person name="Pilsyk S."/>
            <person name="Malc E."/>
            <person name="Mieczkowski P."/>
            <person name="Kruszewska J.S."/>
            <person name="Biernat P."/>
            <person name="Pawlowska J."/>
        </authorList>
    </citation>
    <scope>NUCLEOTIDE SEQUENCE</scope>
    <source>
        <strain evidence="2">CBS 226.32</strain>
    </source>
</reference>
<feature type="domain" description="Protein kinase" evidence="1">
    <location>
        <begin position="1"/>
        <end position="215"/>
    </location>
</feature>
<dbReference type="Pfam" id="PF00069">
    <property type="entry name" value="Pkinase"/>
    <property type="match status" value="1"/>
</dbReference>
<evidence type="ECO:0000259" key="1">
    <source>
        <dbReference type="PROSITE" id="PS50011"/>
    </source>
</evidence>
<dbReference type="EMBL" id="JAEPRC010000015">
    <property type="protein sequence ID" value="KAG2215055.1"/>
    <property type="molecule type" value="Genomic_DNA"/>
</dbReference>
<comment type="caution">
    <text evidence="2">The sequence shown here is derived from an EMBL/GenBank/DDBJ whole genome shotgun (WGS) entry which is preliminary data.</text>
</comment>
<dbReference type="PANTHER" id="PTHR24347">
    <property type="entry name" value="SERINE/THREONINE-PROTEIN KINASE"/>
    <property type="match status" value="1"/>
</dbReference>
<dbReference type="GO" id="GO:0004672">
    <property type="term" value="F:protein kinase activity"/>
    <property type="evidence" value="ECO:0007669"/>
    <property type="project" value="InterPro"/>
</dbReference>
<evidence type="ECO:0000313" key="3">
    <source>
        <dbReference type="Proteomes" id="UP000650833"/>
    </source>
</evidence>
<gene>
    <name evidence="2" type="ORF">INT46_008289</name>
</gene>
<dbReference type="SUPFAM" id="SSF56112">
    <property type="entry name" value="Protein kinase-like (PK-like)"/>
    <property type="match status" value="1"/>
</dbReference>
<accession>A0A8H7RQX4</accession>
<sequence>MKILQGNKHPNVLSLVANHENNEGKFAFFPFYPGGTLGERFQENSRNGIKINERDATFMIQQLLSGLEFDIYLDIKPDNILLTERHLAQPRLIISDFGLSIYKSKKPNQWKSDYGTLMQVYYHSPEMINLEEFDERVDVWAAGIIFYFMLSNQHPFANGFDESSVDESSILEKNPEMDKDLQSISSFTKDLITHLLEKNYNKRYTAKQALKSKWIFTYWGQQKKAICDSFHLERKHWFNDAIVEDQTPVVKSKKRSHHPDDDSHTVDFIVKRRNPYDTDTFLSGKQAVFDPDRHKQLIDKINLLRKPKSYFEKYSSKN</sequence>
<dbReference type="Proteomes" id="UP000650833">
    <property type="component" value="Unassembled WGS sequence"/>
</dbReference>
<name>A0A8H7RQX4_9FUNG</name>
<dbReference type="InterPro" id="IPR000719">
    <property type="entry name" value="Prot_kinase_dom"/>
</dbReference>
<dbReference type="SMART" id="SM00220">
    <property type="entry name" value="S_TKc"/>
    <property type="match status" value="1"/>
</dbReference>
<evidence type="ECO:0000313" key="2">
    <source>
        <dbReference type="EMBL" id="KAG2215055.1"/>
    </source>
</evidence>
<dbReference type="GO" id="GO:0005524">
    <property type="term" value="F:ATP binding"/>
    <property type="evidence" value="ECO:0007669"/>
    <property type="project" value="InterPro"/>
</dbReference>
<dbReference type="InterPro" id="IPR011009">
    <property type="entry name" value="Kinase-like_dom_sf"/>
</dbReference>
<dbReference type="AlphaFoldDB" id="A0A8H7RQX4"/>
<organism evidence="2 3">
    <name type="scientific">Mucor plumbeus</name>
    <dbReference type="NCBI Taxonomy" id="97098"/>
    <lineage>
        <taxon>Eukaryota</taxon>
        <taxon>Fungi</taxon>
        <taxon>Fungi incertae sedis</taxon>
        <taxon>Mucoromycota</taxon>
        <taxon>Mucoromycotina</taxon>
        <taxon>Mucoromycetes</taxon>
        <taxon>Mucorales</taxon>
        <taxon>Mucorineae</taxon>
        <taxon>Mucoraceae</taxon>
        <taxon>Mucor</taxon>
    </lineage>
</organism>